<accession>D0A203</accession>
<feature type="compositionally biased region" description="Polar residues" evidence="1">
    <location>
        <begin position="57"/>
        <end position="67"/>
    </location>
</feature>
<evidence type="ECO:0000256" key="2">
    <source>
        <dbReference type="SAM" id="Phobius"/>
    </source>
</evidence>
<feature type="transmembrane region" description="Helical" evidence="2">
    <location>
        <begin position="14"/>
        <end position="40"/>
    </location>
</feature>
<keyword evidence="2" id="KW-1133">Transmembrane helix</keyword>
<evidence type="ECO:0000256" key="1">
    <source>
        <dbReference type="SAM" id="MobiDB-lite"/>
    </source>
</evidence>
<name>D0A203_TRYB9</name>
<evidence type="ECO:0000313" key="4">
    <source>
        <dbReference type="Proteomes" id="UP000002316"/>
    </source>
</evidence>
<feature type="compositionally biased region" description="Basic residues" evidence="1">
    <location>
        <begin position="45"/>
        <end position="55"/>
    </location>
</feature>
<sequence length="105" mass="11782">MLCSTCVVPLVANYLFSFLALFLDTVGLVEFSVVTARKILEKKKELKRKKKRRKGGNTISSARTQNSRTKKQTKRPARKTTVCNAFAFSGLQKGQCTYISFSSQP</sequence>
<dbReference type="KEGG" id="tbg:TbgDal_X3810"/>
<dbReference type="GeneID" id="23865451"/>
<keyword evidence="2" id="KW-0472">Membrane</keyword>
<gene>
    <name evidence="3" type="ORF">TbgDal_X3810</name>
</gene>
<protein>
    <submittedName>
        <fullName evidence="3">Uncharacterized protein</fullName>
    </submittedName>
</protein>
<organism evidence="3 4">
    <name type="scientific">Trypanosoma brucei gambiense (strain MHOM/CI/86/DAL972)</name>
    <dbReference type="NCBI Taxonomy" id="679716"/>
    <lineage>
        <taxon>Eukaryota</taxon>
        <taxon>Discoba</taxon>
        <taxon>Euglenozoa</taxon>
        <taxon>Kinetoplastea</taxon>
        <taxon>Metakinetoplastina</taxon>
        <taxon>Trypanosomatida</taxon>
        <taxon>Trypanosomatidae</taxon>
        <taxon>Trypanosoma</taxon>
    </lineage>
</organism>
<keyword evidence="2" id="KW-0812">Transmembrane</keyword>
<dbReference type="AlphaFoldDB" id="D0A203"/>
<feature type="compositionally biased region" description="Basic residues" evidence="1">
    <location>
        <begin position="68"/>
        <end position="78"/>
    </location>
</feature>
<evidence type="ECO:0000313" key="3">
    <source>
        <dbReference type="EMBL" id="CBH15296.1"/>
    </source>
</evidence>
<reference evidence="4" key="1">
    <citation type="journal article" date="2010" name="PLoS Negl. Trop. Dis.">
        <title>The genome sequence of Trypanosoma brucei gambiense, causative agent of chronic human african trypanosomiasis.</title>
        <authorList>
            <person name="Jackson A.P."/>
            <person name="Sanders M."/>
            <person name="Berry A."/>
            <person name="McQuillan J."/>
            <person name="Aslett M.A."/>
            <person name="Quail M.A."/>
            <person name="Chukualim B."/>
            <person name="Capewell P."/>
            <person name="MacLeod A."/>
            <person name="Melville S.E."/>
            <person name="Gibson W."/>
            <person name="Barry J.D."/>
            <person name="Berriman M."/>
            <person name="Hertz-Fowler C."/>
        </authorList>
    </citation>
    <scope>NUCLEOTIDE SEQUENCE [LARGE SCALE GENOMIC DNA]</scope>
    <source>
        <strain evidence="4">MHOM/CI/86/DAL972</strain>
    </source>
</reference>
<proteinExistence type="predicted"/>
<feature type="region of interest" description="Disordered" evidence="1">
    <location>
        <begin position="44"/>
        <end position="78"/>
    </location>
</feature>
<dbReference type="RefSeq" id="XP_011777561.1">
    <property type="nucleotide sequence ID" value="XM_011779259.1"/>
</dbReference>
<dbReference type="Proteomes" id="UP000002316">
    <property type="component" value="Chromosome 10"/>
</dbReference>
<dbReference type="EMBL" id="FN554973">
    <property type="protein sequence ID" value="CBH15296.1"/>
    <property type="molecule type" value="Genomic_DNA"/>
</dbReference>